<proteinExistence type="predicted"/>
<dbReference type="EMBL" id="CACRTX010000009">
    <property type="protein sequence ID" value="VYU20105.1"/>
    <property type="molecule type" value="Genomic_DNA"/>
</dbReference>
<evidence type="ECO:0000313" key="1">
    <source>
        <dbReference type="EMBL" id="VYU20105.1"/>
    </source>
</evidence>
<accession>A0A6N3CW03</accession>
<dbReference type="RefSeq" id="WP_005234163.1">
    <property type="nucleotide sequence ID" value="NZ_CACRTX010000009.1"/>
</dbReference>
<gene>
    <name evidence="1" type="ORF">ECLFYP2_02706</name>
</gene>
<name>A0A6N3CW03_ENTCA</name>
<dbReference type="AlphaFoldDB" id="A0A6N3CW03"/>
<organism evidence="1">
    <name type="scientific">Enterococcus casseliflavus</name>
    <name type="common">Enterococcus flavescens</name>
    <dbReference type="NCBI Taxonomy" id="37734"/>
    <lineage>
        <taxon>Bacteria</taxon>
        <taxon>Bacillati</taxon>
        <taxon>Bacillota</taxon>
        <taxon>Bacilli</taxon>
        <taxon>Lactobacillales</taxon>
        <taxon>Enterococcaceae</taxon>
        <taxon>Enterococcus</taxon>
    </lineage>
</organism>
<protein>
    <submittedName>
        <fullName evidence="1">Uncharacterized protein</fullName>
    </submittedName>
</protein>
<sequence>MTEKEKVETIMIKYHRNFSILQKKATPSELKTVLNFVAEESNRKQRVLVGLEKEE</sequence>
<reference evidence="1" key="1">
    <citation type="submission" date="2019-11" db="EMBL/GenBank/DDBJ databases">
        <authorList>
            <person name="Feng L."/>
        </authorList>
    </citation>
    <scope>NUCLEOTIDE SEQUENCE</scope>
    <source>
        <strain evidence="1">ECasseliflavusLFYP2</strain>
    </source>
</reference>